<protein>
    <submittedName>
        <fullName evidence="3">Acyl-CoA thioesterase</fullName>
    </submittedName>
</protein>
<accession>A0A434AX95</accession>
<dbReference type="NCBIfam" id="TIGR00051">
    <property type="entry name" value="YbgC/FadM family acyl-CoA thioesterase"/>
    <property type="match status" value="1"/>
</dbReference>
<dbReference type="InterPro" id="IPR006684">
    <property type="entry name" value="YbgC/YbaW"/>
</dbReference>
<evidence type="ECO:0000256" key="1">
    <source>
        <dbReference type="ARBA" id="ARBA00005953"/>
    </source>
</evidence>
<name>A0A434AX95_9BACT</name>
<dbReference type="RefSeq" id="WP_127342847.1">
    <property type="nucleotide sequence ID" value="NZ_RJJX01000004.1"/>
</dbReference>
<reference evidence="3 4" key="1">
    <citation type="submission" date="2018-11" db="EMBL/GenBank/DDBJ databases">
        <title>Parancylomarina longa gen. nov., sp. nov., isolated from sediments of southern Okinawa.</title>
        <authorList>
            <person name="Fu T."/>
        </authorList>
    </citation>
    <scope>NUCLEOTIDE SEQUENCE [LARGE SCALE GENOMIC DNA]</scope>
    <source>
        <strain evidence="3 4">T3-2 S1-C</strain>
    </source>
</reference>
<dbReference type="InterPro" id="IPR029069">
    <property type="entry name" value="HotDog_dom_sf"/>
</dbReference>
<dbReference type="Gene3D" id="3.10.129.10">
    <property type="entry name" value="Hotdog Thioesterase"/>
    <property type="match status" value="1"/>
</dbReference>
<dbReference type="Pfam" id="PF13279">
    <property type="entry name" value="4HBT_2"/>
    <property type="match status" value="1"/>
</dbReference>
<dbReference type="GO" id="GO:0047617">
    <property type="term" value="F:fatty acyl-CoA hydrolase activity"/>
    <property type="evidence" value="ECO:0007669"/>
    <property type="project" value="TreeGrafter"/>
</dbReference>
<comment type="caution">
    <text evidence="3">The sequence shown here is derived from an EMBL/GenBank/DDBJ whole genome shotgun (WGS) entry which is preliminary data.</text>
</comment>
<sequence length="139" mass="16426">MITTEYKLRPRYGEVDQMGYVYHGNYVAYCHQARTELLRSFEINDKVLEDNGIMLPVIEMNLKYIKPSGYDEELTIYTRIKELPVSRFYFEFEIKNEAGENVCKANSTLVFVDSENRKPQRVPKLILEALEKNIEYKLN</sequence>
<dbReference type="AlphaFoldDB" id="A0A434AX95"/>
<dbReference type="SUPFAM" id="SSF54637">
    <property type="entry name" value="Thioesterase/thiol ester dehydrase-isomerase"/>
    <property type="match status" value="1"/>
</dbReference>
<evidence type="ECO:0000313" key="3">
    <source>
        <dbReference type="EMBL" id="RUT79123.1"/>
    </source>
</evidence>
<gene>
    <name evidence="3" type="ORF">DLK05_04715</name>
</gene>
<proteinExistence type="inferred from homology"/>
<comment type="similarity">
    <text evidence="1">Belongs to the 4-hydroxybenzoyl-CoA thioesterase family.</text>
</comment>
<evidence type="ECO:0000313" key="4">
    <source>
        <dbReference type="Proteomes" id="UP000282985"/>
    </source>
</evidence>
<keyword evidence="2" id="KW-0378">Hydrolase</keyword>
<dbReference type="InterPro" id="IPR050563">
    <property type="entry name" value="4-hydroxybenzoyl-CoA_TE"/>
</dbReference>
<dbReference type="EMBL" id="RJJX01000004">
    <property type="protein sequence ID" value="RUT79123.1"/>
    <property type="molecule type" value="Genomic_DNA"/>
</dbReference>
<dbReference type="PANTHER" id="PTHR31793">
    <property type="entry name" value="4-HYDROXYBENZOYL-COA THIOESTERASE FAMILY MEMBER"/>
    <property type="match status" value="1"/>
</dbReference>
<dbReference type="CDD" id="cd00586">
    <property type="entry name" value="4HBT"/>
    <property type="match status" value="1"/>
</dbReference>
<dbReference type="Proteomes" id="UP000282985">
    <property type="component" value="Unassembled WGS sequence"/>
</dbReference>
<organism evidence="3 4">
    <name type="scientific">Ancylomarina longa</name>
    <dbReference type="NCBI Taxonomy" id="2487017"/>
    <lineage>
        <taxon>Bacteria</taxon>
        <taxon>Pseudomonadati</taxon>
        <taxon>Bacteroidota</taxon>
        <taxon>Bacteroidia</taxon>
        <taxon>Marinilabiliales</taxon>
        <taxon>Marinifilaceae</taxon>
        <taxon>Ancylomarina</taxon>
    </lineage>
</organism>
<evidence type="ECO:0000256" key="2">
    <source>
        <dbReference type="ARBA" id="ARBA00022801"/>
    </source>
</evidence>
<dbReference type="OrthoDB" id="9800856at2"/>
<keyword evidence="4" id="KW-1185">Reference proteome</keyword>
<dbReference type="PIRSF" id="PIRSF003230">
    <property type="entry name" value="YbgC"/>
    <property type="match status" value="1"/>
</dbReference>
<dbReference type="PANTHER" id="PTHR31793:SF27">
    <property type="entry name" value="NOVEL THIOESTERASE SUPERFAMILY DOMAIN AND SAPOSIN A-TYPE DOMAIN CONTAINING PROTEIN (0610012H03RIK)"/>
    <property type="match status" value="1"/>
</dbReference>